<organism evidence="3">
    <name type="scientific">Tetraselmis sp. GSL018</name>
    <dbReference type="NCBI Taxonomy" id="582737"/>
    <lineage>
        <taxon>Eukaryota</taxon>
        <taxon>Viridiplantae</taxon>
        <taxon>Chlorophyta</taxon>
        <taxon>core chlorophytes</taxon>
        <taxon>Chlorodendrophyceae</taxon>
        <taxon>Chlorodendrales</taxon>
        <taxon>Chlorodendraceae</taxon>
        <taxon>Tetraselmis</taxon>
    </lineage>
</organism>
<dbReference type="InterPro" id="IPR014729">
    <property type="entry name" value="Rossmann-like_a/b/a_fold"/>
</dbReference>
<name>A0A061S7V1_9CHLO</name>
<dbReference type="PANTHER" id="PTHR36081">
    <property type="entry name" value="CELL WALL INTEGRITY/STRESS RESPONSE COMPONENT"/>
    <property type="match status" value="1"/>
</dbReference>
<gene>
    <name evidence="3" type="ORF">TSPGSL018_10513</name>
    <name evidence="1" type="ORF">TSPGSL018_16501</name>
    <name evidence="2" type="ORF">TSPGSL018_929</name>
</gene>
<dbReference type="EMBL" id="GBEZ01014157">
    <property type="protein sequence ID" value="JAC71895.1"/>
    <property type="molecule type" value="Transcribed_RNA"/>
</dbReference>
<dbReference type="EMBL" id="GBEZ01004927">
    <property type="protein sequence ID" value="JAC80328.1"/>
    <property type="molecule type" value="Transcribed_RNA"/>
</dbReference>
<evidence type="ECO:0000313" key="3">
    <source>
        <dbReference type="EMBL" id="JAC80328.1"/>
    </source>
</evidence>
<sequence>MLATRHISSLRNGFLNKQASLSSRCRFVRPPRVSAARYVLRGDRKRLICQSSATEGNSAEAEPGRLSCNHVMVTVFDVADHLAEGSMQALNTAADLASKDTSKVTVVVVGSKDGSNENGMSQRIAGINEFLINRGCSNFEVLEKLSSENHSALIGDVADDIDADMVVMSTYSVHEHSVDANLLAEFVPCPMLMLP</sequence>
<dbReference type="PANTHER" id="PTHR36081:SF1">
    <property type="entry name" value="CELL WALL INTEGRITY_STRESS RESPONSE COMPONENT"/>
    <property type="match status" value="1"/>
</dbReference>
<proteinExistence type="predicted"/>
<dbReference type="AlphaFoldDB" id="A0A061S7V1"/>
<dbReference type="EMBL" id="GBEZ01021527">
    <property type="protein sequence ID" value="JAC65228.1"/>
    <property type="molecule type" value="Transcribed_RNA"/>
</dbReference>
<dbReference type="Gene3D" id="3.40.50.620">
    <property type="entry name" value="HUPs"/>
    <property type="match status" value="1"/>
</dbReference>
<accession>A0A061S7V1</accession>
<dbReference type="SUPFAM" id="SSF52402">
    <property type="entry name" value="Adenine nucleotide alpha hydrolases-like"/>
    <property type="match status" value="1"/>
</dbReference>
<evidence type="ECO:0000313" key="1">
    <source>
        <dbReference type="EMBL" id="JAC65228.1"/>
    </source>
</evidence>
<evidence type="ECO:0000313" key="2">
    <source>
        <dbReference type="EMBL" id="JAC71895.1"/>
    </source>
</evidence>
<reference evidence="3" key="1">
    <citation type="submission" date="2014-05" db="EMBL/GenBank/DDBJ databases">
        <title>The transcriptome of the halophilic microalga Tetraselmis sp. GSL018 isolated from the Great Salt Lake, Utah.</title>
        <authorList>
            <person name="Jinkerson R.E."/>
            <person name="D'Adamo S."/>
            <person name="Posewitz M.C."/>
        </authorList>
    </citation>
    <scope>NUCLEOTIDE SEQUENCE</scope>
    <source>
        <strain evidence="3">GSL018</strain>
    </source>
</reference>
<evidence type="ECO:0008006" key="4">
    <source>
        <dbReference type="Google" id="ProtNLM"/>
    </source>
</evidence>
<protein>
    <recommendedName>
        <fullName evidence="4">UspA domain-containing protein</fullName>
    </recommendedName>
</protein>